<evidence type="ECO:0000313" key="2">
    <source>
        <dbReference type="Proteomes" id="UP000230002"/>
    </source>
</evidence>
<proteinExistence type="predicted"/>
<dbReference type="Proteomes" id="UP000230002">
    <property type="component" value="Unassembled WGS sequence"/>
</dbReference>
<name>A0A2G8S419_9APHY</name>
<comment type="caution">
    <text evidence="1">The sequence shown here is derived from an EMBL/GenBank/DDBJ whole genome shotgun (WGS) entry which is preliminary data.</text>
</comment>
<protein>
    <submittedName>
        <fullName evidence="1">Uncharacterized protein</fullName>
    </submittedName>
</protein>
<sequence>MATREKRLDVTSLPDLGKGNPLSSHLWSIFFSGSVSFRDTASALLNFTVTVRRAGALPAGGVGLTPILETLNITLTTL</sequence>
<evidence type="ECO:0000313" key="1">
    <source>
        <dbReference type="EMBL" id="PIL28308.1"/>
    </source>
</evidence>
<dbReference type="EMBL" id="AYKW01000025">
    <property type="protein sequence ID" value="PIL28308.1"/>
    <property type="molecule type" value="Genomic_DNA"/>
</dbReference>
<accession>A0A2G8S419</accession>
<keyword evidence="2" id="KW-1185">Reference proteome</keyword>
<dbReference type="AlphaFoldDB" id="A0A2G8S419"/>
<reference evidence="1 2" key="1">
    <citation type="journal article" date="2015" name="Sci. Rep.">
        <title>Chromosome-level genome map provides insights into diverse defense mechanisms in the medicinal fungus Ganoderma sinense.</title>
        <authorList>
            <person name="Zhu Y."/>
            <person name="Xu J."/>
            <person name="Sun C."/>
            <person name="Zhou S."/>
            <person name="Xu H."/>
            <person name="Nelson D.R."/>
            <person name="Qian J."/>
            <person name="Song J."/>
            <person name="Luo H."/>
            <person name="Xiang L."/>
            <person name="Li Y."/>
            <person name="Xu Z."/>
            <person name="Ji A."/>
            <person name="Wang L."/>
            <person name="Lu S."/>
            <person name="Hayward A."/>
            <person name="Sun W."/>
            <person name="Li X."/>
            <person name="Schwartz D.C."/>
            <person name="Wang Y."/>
            <person name="Chen S."/>
        </authorList>
    </citation>
    <scope>NUCLEOTIDE SEQUENCE [LARGE SCALE GENOMIC DNA]</scope>
    <source>
        <strain evidence="1 2">ZZ0214-1</strain>
    </source>
</reference>
<organism evidence="1 2">
    <name type="scientific">Ganoderma sinense ZZ0214-1</name>
    <dbReference type="NCBI Taxonomy" id="1077348"/>
    <lineage>
        <taxon>Eukaryota</taxon>
        <taxon>Fungi</taxon>
        <taxon>Dikarya</taxon>
        <taxon>Basidiomycota</taxon>
        <taxon>Agaricomycotina</taxon>
        <taxon>Agaricomycetes</taxon>
        <taxon>Polyporales</taxon>
        <taxon>Polyporaceae</taxon>
        <taxon>Ganoderma</taxon>
    </lineage>
</organism>
<gene>
    <name evidence="1" type="ORF">GSI_09597</name>
</gene>